<dbReference type="EMBL" id="FMUS01000001">
    <property type="protein sequence ID" value="SCX81966.1"/>
    <property type="molecule type" value="Genomic_DNA"/>
</dbReference>
<gene>
    <name evidence="2" type="ORF">SAMN03080606_00303</name>
</gene>
<reference evidence="2 3" key="1">
    <citation type="submission" date="2016-10" db="EMBL/GenBank/DDBJ databases">
        <authorList>
            <person name="de Groot N.N."/>
        </authorList>
    </citation>
    <scope>NUCLEOTIDE SEQUENCE [LARGE SCALE GENOMIC DNA]</scope>
    <source>
        <strain evidence="2 3">DSM 18978</strain>
    </source>
</reference>
<dbReference type="RefSeq" id="WP_091539153.1">
    <property type="nucleotide sequence ID" value="NZ_FMUS01000001.1"/>
</dbReference>
<sequence length="88" mass="9829">MENSKIYVIVFDSTHSAIAAEKCLKDKKIPNEIIPTPREITASCGLSIRFNIDSLKIIKEALQNGNISINGIYELKKQGNEKLVDKLI</sequence>
<feature type="domain" description="Putative Se/S carrier protein-like" evidence="1">
    <location>
        <begin position="7"/>
        <end position="74"/>
    </location>
</feature>
<protein>
    <recommendedName>
        <fullName evidence="1">Putative Se/S carrier protein-like domain-containing protein</fullName>
    </recommendedName>
</protein>
<dbReference type="Proteomes" id="UP000198636">
    <property type="component" value="Unassembled WGS sequence"/>
</dbReference>
<evidence type="ECO:0000313" key="3">
    <source>
        <dbReference type="Proteomes" id="UP000198636"/>
    </source>
</evidence>
<evidence type="ECO:0000313" key="2">
    <source>
        <dbReference type="EMBL" id="SCX81966.1"/>
    </source>
</evidence>
<dbReference type="OrthoDB" id="3192849at2"/>
<evidence type="ECO:0000259" key="1">
    <source>
        <dbReference type="Pfam" id="PF11823"/>
    </source>
</evidence>
<accession>A0A1G5AVR5</accession>
<dbReference type="STRING" id="1120976.SAMN03080606_00303"/>
<dbReference type="Pfam" id="PF11823">
    <property type="entry name" value="Se_S_carrier"/>
    <property type="match status" value="1"/>
</dbReference>
<proteinExistence type="predicted"/>
<dbReference type="AlphaFoldDB" id="A0A1G5AVR5"/>
<name>A0A1G5AVR5_9FIRM</name>
<organism evidence="2 3">
    <name type="scientific">Alkaliphilus peptidifermentans DSM 18978</name>
    <dbReference type="NCBI Taxonomy" id="1120976"/>
    <lineage>
        <taxon>Bacteria</taxon>
        <taxon>Bacillati</taxon>
        <taxon>Bacillota</taxon>
        <taxon>Clostridia</taxon>
        <taxon>Peptostreptococcales</taxon>
        <taxon>Natronincolaceae</taxon>
        <taxon>Alkaliphilus</taxon>
    </lineage>
</organism>
<keyword evidence="3" id="KW-1185">Reference proteome</keyword>
<dbReference type="InterPro" id="IPR021778">
    <property type="entry name" value="Se/S_carrier-like"/>
</dbReference>